<feature type="transmembrane region" description="Helical" evidence="1">
    <location>
        <begin position="47"/>
        <end position="69"/>
    </location>
</feature>
<dbReference type="InterPro" id="IPR000160">
    <property type="entry name" value="GGDEF_dom"/>
</dbReference>
<dbReference type="RefSeq" id="WP_013460353.1">
    <property type="nucleotide sequence ID" value="NC_014762.1"/>
</dbReference>
<dbReference type="NCBIfam" id="TIGR00229">
    <property type="entry name" value="sensory_box"/>
    <property type="match status" value="2"/>
</dbReference>
<keyword evidence="7" id="KW-1185">Reference proteome</keyword>
<dbReference type="PROSITE" id="PS50112">
    <property type="entry name" value="PAS"/>
    <property type="match status" value="2"/>
</dbReference>
<dbReference type="PROSITE" id="PS50883">
    <property type="entry name" value="EAL"/>
    <property type="match status" value="1"/>
</dbReference>
<proteinExistence type="predicted"/>
<sequence>MKDSQSFKNALQISAFYLIFGMIWIYSSDTLIELFSNDPHQISLLQTYKGFFFIVVTSVLLYLLSYRILRERSLEYTRRLNEQKTAQIQLARQDALLRTIVNSSPDAIFVKDLEGKYLLFNNGAGEIVGMSPEKVIGNTDSLIFSPETASKIRELDRSIISGAKTITNKEYLTTSEGKEKSFWVTKGPLFNEEGKIFGLFGISRDITEETVSQIRLEKQNALLTSLINSTPDAIVIKGLDRRYIVFNEGASKFSGIKSSDAVGKTADEIFPPKTAGIINAIDDDLLKNQSFIEHEETLIMPNGKMYIYWVTKGLLKTENGDIFGIFGIYRDITNEKHHEQIMTNEKDRFDFMAHHDSLTGLPNRLSLMEYLKIKCSQNSPFAFLFLDLDGFKEVNDSYGHRFGDKLLIRIAEVLETITPSNSKIIRTGGDEFVVILECNEEENRIDLMMQNLVLALRHPFNIDNVDVYITASVGIAMYPSDADNSEDLFQKADAAMYNAKKSGRNTYSFYESKFTETSIQRTTISTNLKKAIQSGELSLHYQPQVDQFTEEIIGLEALCRWFTPEGAVSPGVFIPIAEESGLILEIGEFVLREGCLKTSKWDKAGLLNGRVAINISARQLSHVDFIDTLDSIVSETQCDPKLIELEITESSILNDPEYVIALLHTLKKRGFFISIDDFGTGYSSLSYLKNLPIDKLKIDQSFIRNITDNRKNQTIVKTIIALAKGLDIKVLAEGVETSEELEFLRLNQIDSIQGYYFYKPMDSQSVESLFKENRPIVN</sequence>
<protein>
    <submittedName>
        <fullName evidence="6">Diguanylate cyclase/phosphodiesterase with PAS/PAC sensor(S)</fullName>
    </submittedName>
</protein>
<dbReference type="CDD" id="cd01948">
    <property type="entry name" value="EAL"/>
    <property type="match status" value="1"/>
</dbReference>
<dbReference type="InterPro" id="IPR035919">
    <property type="entry name" value="EAL_sf"/>
</dbReference>
<dbReference type="PANTHER" id="PTHR44757:SF2">
    <property type="entry name" value="BIOFILM ARCHITECTURE MAINTENANCE PROTEIN MBAA"/>
    <property type="match status" value="1"/>
</dbReference>
<dbReference type="eggNOG" id="COG5001">
    <property type="taxonomic scope" value="Bacteria"/>
</dbReference>
<reference evidence="6 7" key="1">
    <citation type="journal article" date="2012" name="Stand. Genomic Sci.">
        <title>Complete genome sequence of the sulfur compounds oxidizing chemolithoautotroph Sulfuricurvum kujiense type strain (YK-1(T)).</title>
        <authorList>
            <person name="Han C."/>
            <person name="Kotsyurbenko O."/>
            <person name="Chertkov O."/>
            <person name="Held B."/>
            <person name="Lapidus A."/>
            <person name="Nolan M."/>
            <person name="Lucas S."/>
            <person name="Hammon N."/>
            <person name="Deshpande S."/>
            <person name="Cheng J.F."/>
            <person name="Tapia R."/>
            <person name="Goodwin L.A."/>
            <person name="Pitluck S."/>
            <person name="Liolios K."/>
            <person name="Pagani I."/>
            <person name="Ivanova N."/>
            <person name="Mavromatis K."/>
            <person name="Mikhailova N."/>
            <person name="Pati A."/>
            <person name="Chen A."/>
            <person name="Palaniappan K."/>
            <person name="Land M."/>
            <person name="Hauser L."/>
            <person name="Chang Y.J."/>
            <person name="Jeffries C.D."/>
            <person name="Brambilla E.M."/>
            <person name="Rohde M."/>
            <person name="Spring S."/>
            <person name="Sikorski J."/>
            <person name="Goker M."/>
            <person name="Woyke T."/>
            <person name="Bristow J."/>
            <person name="Eisen J.A."/>
            <person name="Markowitz V."/>
            <person name="Hugenholtz P."/>
            <person name="Kyrpides N.C."/>
            <person name="Klenk H.P."/>
            <person name="Detter J.C."/>
        </authorList>
    </citation>
    <scope>NUCLEOTIDE SEQUENCE [LARGE SCALE GENOMIC DNA]</scope>
    <source>
        <strain evidence="7">ATCC BAA-921 / DSM 16994 / JCM 11577 / YK-1</strain>
    </source>
</reference>
<dbReference type="SUPFAM" id="SSF141868">
    <property type="entry name" value="EAL domain-like"/>
    <property type="match status" value="1"/>
</dbReference>
<evidence type="ECO:0000313" key="6">
    <source>
        <dbReference type="EMBL" id="ADR34156.1"/>
    </source>
</evidence>
<feature type="domain" description="PAS" evidence="2">
    <location>
        <begin position="93"/>
        <end position="163"/>
    </location>
</feature>
<evidence type="ECO:0000259" key="2">
    <source>
        <dbReference type="PROSITE" id="PS50112"/>
    </source>
</evidence>
<dbReference type="InterPro" id="IPR029787">
    <property type="entry name" value="Nucleotide_cyclase"/>
</dbReference>
<keyword evidence="1" id="KW-0812">Transmembrane</keyword>
<dbReference type="CDD" id="cd00130">
    <property type="entry name" value="PAS"/>
    <property type="match status" value="2"/>
</dbReference>
<feature type="domain" description="GGDEF" evidence="5">
    <location>
        <begin position="379"/>
        <end position="512"/>
    </location>
</feature>
<accession>E4TZP9</accession>
<dbReference type="InterPro" id="IPR000014">
    <property type="entry name" value="PAS"/>
</dbReference>
<dbReference type="EMBL" id="CP002355">
    <property type="protein sequence ID" value="ADR34156.1"/>
    <property type="molecule type" value="Genomic_DNA"/>
</dbReference>
<dbReference type="InterPro" id="IPR035965">
    <property type="entry name" value="PAS-like_dom_sf"/>
</dbReference>
<dbReference type="Proteomes" id="UP000008721">
    <property type="component" value="Chromosome"/>
</dbReference>
<dbReference type="Gene3D" id="3.20.20.450">
    <property type="entry name" value="EAL domain"/>
    <property type="match status" value="1"/>
</dbReference>
<gene>
    <name evidence="6" type="ordered locus">Sulku_1494</name>
</gene>
<feature type="domain" description="PAC" evidence="3">
    <location>
        <begin position="292"/>
        <end position="344"/>
    </location>
</feature>
<dbReference type="PROSITE" id="PS50113">
    <property type="entry name" value="PAC"/>
    <property type="match status" value="2"/>
</dbReference>
<dbReference type="Gene3D" id="3.30.70.270">
    <property type="match status" value="1"/>
</dbReference>
<evidence type="ECO:0000259" key="4">
    <source>
        <dbReference type="PROSITE" id="PS50883"/>
    </source>
</evidence>
<dbReference type="InterPro" id="IPR000700">
    <property type="entry name" value="PAS-assoc_C"/>
</dbReference>
<dbReference type="CDD" id="cd01949">
    <property type="entry name" value="GGDEF"/>
    <property type="match status" value="1"/>
</dbReference>
<feature type="domain" description="EAL" evidence="4">
    <location>
        <begin position="521"/>
        <end position="774"/>
    </location>
</feature>
<dbReference type="InterPro" id="IPR001633">
    <property type="entry name" value="EAL_dom"/>
</dbReference>
<dbReference type="Pfam" id="PF00990">
    <property type="entry name" value="GGDEF"/>
    <property type="match status" value="1"/>
</dbReference>
<dbReference type="InterPro" id="IPR013656">
    <property type="entry name" value="PAS_4"/>
</dbReference>
<feature type="domain" description="PAC" evidence="3">
    <location>
        <begin position="167"/>
        <end position="218"/>
    </location>
</feature>
<dbReference type="SMART" id="SM00091">
    <property type="entry name" value="PAS"/>
    <property type="match status" value="2"/>
</dbReference>
<dbReference type="KEGG" id="sku:Sulku_1494"/>
<dbReference type="Gene3D" id="3.30.450.20">
    <property type="entry name" value="PAS domain"/>
    <property type="match status" value="2"/>
</dbReference>
<dbReference type="SUPFAM" id="SSF55073">
    <property type="entry name" value="Nucleotide cyclase"/>
    <property type="match status" value="1"/>
</dbReference>
<dbReference type="InterPro" id="IPR043128">
    <property type="entry name" value="Rev_trsase/Diguanyl_cyclase"/>
</dbReference>
<dbReference type="NCBIfam" id="TIGR00254">
    <property type="entry name" value="GGDEF"/>
    <property type="match status" value="1"/>
</dbReference>
<dbReference type="eggNOG" id="COG2202">
    <property type="taxonomic scope" value="Bacteria"/>
</dbReference>
<evidence type="ECO:0000256" key="1">
    <source>
        <dbReference type="SAM" id="Phobius"/>
    </source>
</evidence>
<evidence type="ECO:0000313" key="7">
    <source>
        <dbReference type="Proteomes" id="UP000008721"/>
    </source>
</evidence>
<dbReference type="SMART" id="SM00052">
    <property type="entry name" value="EAL"/>
    <property type="match status" value="1"/>
</dbReference>
<dbReference type="AlphaFoldDB" id="E4TZP9"/>
<dbReference type="PANTHER" id="PTHR44757">
    <property type="entry name" value="DIGUANYLATE CYCLASE DGCP"/>
    <property type="match status" value="1"/>
</dbReference>
<keyword evidence="1" id="KW-0472">Membrane</keyword>
<name>E4TZP9_SULKY</name>
<feature type="domain" description="PAS" evidence="2">
    <location>
        <begin position="219"/>
        <end position="289"/>
    </location>
</feature>
<organism evidence="6 7">
    <name type="scientific">Sulfuricurvum kujiense (strain ATCC BAA-921 / DSM 16994 / JCM 11577 / YK-1)</name>
    <dbReference type="NCBI Taxonomy" id="709032"/>
    <lineage>
        <taxon>Bacteria</taxon>
        <taxon>Pseudomonadati</taxon>
        <taxon>Campylobacterota</taxon>
        <taxon>Epsilonproteobacteria</taxon>
        <taxon>Campylobacterales</taxon>
        <taxon>Sulfurimonadaceae</taxon>
        <taxon>Sulfuricurvum</taxon>
    </lineage>
</organism>
<dbReference type="Pfam" id="PF08448">
    <property type="entry name" value="PAS_4"/>
    <property type="match status" value="2"/>
</dbReference>
<keyword evidence="1" id="KW-1133">Transmembrane helix</keyword>
<evidence type="ECO:0000259" key="3">
    <source>
        <dbReference type="PROSITE" id="PS50113"/>
    </source>
</evidence>
<evidence type="ECO:0000259" key="5">
    <source>
        <dbReference type="PROSITE" id="PS50887"/>
    </source>
</evidence>
<dbReference type="Pfam" id="PF00563">
    <property type="entry name" value="EAL"/>
    <property type="match status" value="1"/>
</dbReference>
<dbReference type="STRING" id="709032.Sulku_1494"/>
<dbReference type="SUPFAM" id="SSF55785">
    <property type="entry name" value="PYP-like sensor domain (PAS domain)"/>
    <property type="match status" value="2"/>
</dbReference>
<feature type="transmembrane region" description="Helical" evidence="1">
    <location>
        <begin position="7"/>
        <end position="27"/>
    </location>
</feature>
<dbReference type="PROSITE" id="PS50887">
    <property type="entry name" value="GGDEF"/>
    <property type="match status" value="1"/>
</dbReference>
<dbReference type="SMART" id="SM00267">
    <property type="entry name" value="GGDEF"/>
    <property type="match status" value="1"/>
</dbReference>
<dbReference type="HOGENOM" id="CLU_000445_70_20_7"/>
<dbReference type="InterPro" id="IPR052155">
    <property type="entry name" value="Biofilm_reg_signaling"/>
</dbReference>